<proteinExistence type="predicted"/>
<dbReference type="EMBL" id="BJVY01000089">
    <property type="protein sequence ID" value="GEL75596.1"/>
    <property type="molecule type" value="Genomic_DNA"/>
</dbReference>
<organism evidence="2 3">
    <name type="scientific">Myxococcus virescens</name>
    <dbReference type="NCBI Taxonomy" id="83456"/>
    <lineage>
        <taxon>Bacteria</taxon>
        <taxon>Pseudomonadati</taxon>
        <taxon>Myxococcota</taxon>
        <taxon>Myxococcia</taxon>
        <taxon>Myxococcales</taxon>
        <taxon>Cystobacterineae</taxon>
        <taxon>Myxococcaceae</taxon>
        <taxon>Myxococcus</taxon>
    </lineage>
</organism>
<feature type="compositionally biased region" description="Basic and acidic residues" evidence="1">
    <location>
        <begin position="75"/>
        <end position="90"/>
    </location>
</feature>
<sequence>MDLGLEEGKFAVEVARDLDLTETAFRKGWSRPVRTRTNVSRERSPVWSARSLPGCILGPESLSRACAEGGDEQNDGDRTVAVEKRGRDNLRAASESLRRATKSRVPSNC</sequence>
<accession>A0A511HPT6</accession>
<protein>
    <submittedName>
        <fullName evidence="2">Uncharacterized protein</fullName>
    </submittedName>
</protein>
<dbReference type="Proteomes" id="UP000321224">
    <property type="component" value="Unassembled WGS sequence"/>
</dbReference>
<dbReference type="AlphaFoldDB" id="A0A511HPT6"/>
<evidence type="ECO:0000256" key="1">
    <source>
        <dbReference type="SAM" id="MobiDB-lite"/>
    </source>
</evidence>
<evidence type="ECO:0000313" key="2">
    <source>
        <dbReference type="EMBL" id="GEL75596.1"/>
    </source>
</evidence>
<evidence type="ECO:0000313" key="3">
    <source>
        <dbReference type="Proteomes" id="UP000321224"/>
    </source>
</evidence>
<feature type="region of interest" description="Disordered" evidence="1">
    <location>
        <begin position="66"/>
        <end position="109"/>
    </location>
</feature>
<name>A0A511HPT6_9BACT</name>
<reference evidence="2 3" key="1">
    <citation type="submission" date="2019-07" db="EMBL/GenBank/DDBJ databases">
        <title>Whole genome shotgun sequence of Myxococcus virescens NBRC 100334.</title>
        <authorList>
            <person name="Hosoyama A."/>
            <person name="Uohara A."/>
            <person name="Ohji S."/>
            <person name="Ichikawa N."/>
        </authorList>
    </citation>
    <scope>NUCLEOTIDE SEQUENCE [LARGE SCALE GENOMIC DNA]</scope>
    <source>
        <strain evidence="2 3">NBRC 100334</strain>
    </source>
</reference>
<comment type="caution">
    <text evidence="2">The sequence shown here is derived from an EMBL/GenBank/DDBJ whole genome shotgun (WGS) entry which is preliminary data.</text>
</comment>
<gene>
    <name evidence="2" type="ORF">MVI01_73800</name>
</gene>